<dbReference type="EMBL" id="BLPF01000001">
    <property type="protein sequence ID" value="GFJ79595.1"/>
    <property type="molecule type" value="Genomic_DNA"/>
</dbReference>
<feature type="domain" description="Pectate lyase" evidence="5">
    <location>
        <begin position="211"/>
        <end position="426"/>
    </location>
</feature>
<feature type="domain" description="Ricin B lectin" evidence="4">
    <location>
        <begin position="35"/>
        <end position="177"/>
    </location>
</feature>
<evidence type="ECO:0000256" key="3">
    <source>
        <dbReference type="SAM" id="SignalP"/>
    </source>
</evidence>
<dbReference type="Gene3D" id="2.160.20.10">
    <property type="entry name" value="Single-stranded right-handed beta-helix, Pectin lyase-like"/>
    <property type="match status" value="1"/>
</dbReference>
<reference evidence="6 7" key="1">
    <citation type="submission" date="2020-03" db="EMBL/GenBank/DDBJ databases">
        <title>Whole genome shotgun sequence of Phytohabitans houttuyneae NBRC 108639.</title>
        <authorList>
            <person name="Komaki H."/>
            <person name="Tamura T."/>
        </authorList>
    </citation>
    <scope>NUCLEOTIDE SEQUENCE [LARGE SCALE GENOMIC DNA]</scope>
    <source>
        <strain evidence="6 7">NBRC 108639</strain>
    </source>
</reference>
<comment type="caution">
    <text evidence="6">The sequence shown here is derived from an EMBL/GenBank/DDBJ whole genome shotgun (WGS) entry which is preliminary data.</text>
</comment>
<keyword evidence="1 2" id="KW-0456">Lyase</keyword>
<keyword evidence="2" id="KW-0964">Secreted</keyword>
<dbReference type="Pfam" id="PF14200">
    <property type="entry name" value="RicinB_lectin_2"/>
    <property type="match status" value="2"/>
</dbReference>
<dbReference type="CDD" id="cd00161">
    <property type="entry name" value="beta-trefoil_Ricin-like"/>
    <property type="match status" value="1"/>
</dbReference>
<dbReference type="SUPFAM" id="SSF51126">
    <property type="entry name" value="Pectin lyase-like"/>
    <property type="match status" value="1"/>
</dbReference>
<accession>A0A6V8KFT5</accession>
<dbReference type="InterPro" id="IPR035992">
    <property type="entry name" value="Ricin_B-like_lectins"/>
</dbReference>
<proteinExistence type="inferred from homology"/>
<dbReference type="InterPro" id="IPR002022">
    <property type="entry name" value="Pec_lyase"/>
</dbReference>
<gene>
    <name evidence="6" type="ORF">Phou_037750</name>
</gene>
<name>A0A6V8KFT5_9ACTN</name>
<dbReference type="SMART" id="SM00656">
    <property type="entry name" value="Amb_all"/>
    <property type="match status" value="1"/>
</dbReference>
<dbReference type="AlphaFoldDB" id="A0A6V8KFT5"/>
<feature type="signal peptide" evidence="3">
    <location>
        <begin position="1"/>
        <end position="29"/>
    </location>
</feature>
<organism evidence="6 7">
    <name type="scientific">Phytohabitans houttuyneae</name>
    <dbReference type="NCBI Taxonomy" id="1076126"/>
    <lineage>
        <taxon>Bacteria</taxon>
        <taxon>Bacillati</taxon>
        <taxon>Actinomycetota</taxon>
        <taxon>Actinomycetes</taxon>
        <taxon>Micromonosporales</taxon>
        <taxon>Micromonosporaceae</taxon>
    </lineage>
</organism>
<dbReference type="InterPro" id="IPR045032">
    <property type="entry name" value="PEL"/>
</dbReference>
<dbReference type="GO" id="GO:0030570">
    <property type="term" value="F:pectate lyase activity"/>
    <property type="evidence" value="ECO:0007669"/>
    <property type="project" value="InterPro"/>
</dbReference>
<dbReference type="Proteomes" id="UP000482800">
    <property type="component" value="Unassembled WGS sequence"/>
</dbReference>
<keyword evidence="2" id="KW-0624">Polysaccharide degradation</keyword>
<sequence length="490" mass="51758">MKRKLIGLAVIGLTVPAAIVAVSVLPANAAVPANGGVYTVVSASSGKCLEVAGGSADNGALLQQASCSSGATRQHWRVQSSSAGGFNLVNAGSTRCADVPSSSSSSGVQLQQWGCGDGTKLNQRWGFSPSSAAAGKYIVTSAASALCVSNRDGSTAGNNPVVQETCGDAARMQWTFNQVGGSPNPTTPPPSAGVPYSNVPDGFAQGVTGGAGGQTVTVTNQSQLNQYVTASGAYVIRVAGTINISPKGTELRVASNKTIIGVGTSGHIVGGGFFLGVGVSNVIIRNLTIRDTQMTDDDPGDDAYDYDAIQMDTANRIWIDHNRLTRMNDGLIDSRKDTTNLTVSWNHLVDHNKTFGIGWTENVTARITIHHNWFQNTVTRNPSADNIAYCHMYNNFLQNNSSYGNYVRGLTKAVIENSYFENVRNPYYVEAGELVNRGNVRVNSPWDSGKVTSKGSAFNPSSFYSYTLHNAADVPRLLRQYAGPQASIGN</sequence>
<dbReference type="PROSITE" id="PS50231">
    <property type="entry name" value="RICIN_B_LECTIN"/>
    <property type="match status" value="1"/>
</dbReference>
<dbReference type="Pfam" id="PF00544">
    <property type="entry name" value="Pectate_lyase_4"/>
    <property type="match status" value="1"/>
</dbReference>
<dbReference type="InterPro" id="IPR012334">
    <property type="entry name" value="Pectin_lyas_fold"/>
</dbReference>
<dbReference type="PANTHER" id="PTHR31683:SF18">
    <property type="entry name" value="PECTATE LYASE 21-RELATED"/>
    <property type="match status" value="1"/>
</dbReference>
<dbReference type="Gene3D" id="2.80.10.50">
    <property type="match status" value="2"/>
</dbReference>
<dbReference type="SMART" id="SM00458">
    <property type="entry name" value="RICIN"/>
    <property type="match status" value="1"/>
</dbReference>
<evidence type="ECO:0000313" key="7">
    <source>
        <dbReference type="Proteomes" id="UP000482800"/>
    </source>
</evidence>
<dbReference type="InterPro" id="IPR000772">
    <property type="entry name" value="Ricin_B_lectin"/>
</dbReference>
<comment type="similarity">
    <text evidence="2">Belongs to the polysaccharide lyase 1 family.</text>
</comment>
<comment type="subcellular location">
    <subcellularLocation>
        <location evidence="2">Secreted</location>
    </subcellularLocation>
</comment>
<keyword evidence="7" id="KW-1185">Reference proteome</keyword>
<dbReference type="InterPro" id="IPR011050">
    <property type="entry name" value="Pectin_lyase_fold/virulence"/>
</dbReference>
<dbReference type="RefSeq" id="WP_173057112.1">
    <property type="nucleotide sequence ID" value="NZ_BAABGO010000001.1"/>
</dbReference>
<dbReference type="GO" id="GO:0005576">
    <property type="term" value="C:extracellular region"/>
    <property type="evidence" value="ECO:0007669"/>
    <property type="project" value="UniProtKB-SubCell"/>
</dbReference>
<evidence type="ECO:0000313" key="6">
    <source>
        <dbReference type="EMBL" id="GFJ79595.1"/>
    </source>
</evidence>
<evidence type="ECO:0000259" key="5">
    <source>
        <dbReference type="SMART" id="SM00656"/>
    </source>
</evidence>
<reference evidence="6 7" key="2">
    <citation type="submission" date="2020-03" db="EMBL/GenBank/DDBJ databases">
        <authorList>
            <person name="Ichikawa N."/>
            <person name="Kimura A."/>
            <person name="Kitahashi Y."/>
            <person name="Uohara A."/>
        </authorList>
    </citation>
    <scope>NUCLEOTIDE SEQUENCE [LARGE SCALE GENOMIC DNA]</scope>
    <source>
        <strain evidence="6 7">NBRC 108639</strain>
    </source>
</reference>
<dbReference type="SUPFAM" id="SSF50370">
    <property type="entry name" value="Ricin B-like lectins"/>
    <property type="match status" value="1"/>
</dbReference>
<protein>
    <submittedName>
        <fullName evidence="6">Uncharacterized protein</fullName>
    </submittedName>
</protein>
<evidence type="ECO:0000256" key="2">
    <source>
        <dbReference type="RuleBase" id="RU361173"/>
    </source>
</evidence>
<feature type="chain" id="PRO_5028820263" evidence="3">
    <location>
        <begin position="30"/>
        <end position="490"/>
    </location>
</feature>
<keyword evidence="3" id="KW-0732">Signal</keyword>
<evidence type="ECO:0000256" key="1">
    <source>
        <dbReference type="ARBA" id="ARBA00023239"/>
    </source>
</evidence>
<dbReference type="PANTHER" id="PTHR31683">
    <property type="entry name" value="PECTATE LYASE 18-RELATED"/>
    <property type="match status" value="1"/>
</dbReference>
<evidence type="ECO:0000259" key="4">
    <source>
        <dbReference type="SMART" id="SM00458"/>
    </source>
</evidence>
<keyword evidence="2" id="KW-0119">Carbohydrate metabolism</keyword>
<dbReference type="GO" id="GO:0000272">
    <property type="term" value="P:polysaccharide catabolic process"/>
    <property type="evidence" value="ECO:0007669"/>
    <property type="project" value="UniProtKB-KW"/>
</dbReference>